<dbReference type="EMBL" id="RJVO01000003">
    <property type="protein sequence ID" value="ROH91001.1"/>
    <property type="molecule type" value="Genomic_DNA"/>
</dbReference>
<keyword evidence="10 18" id="KW-0808">Transferase</keyword>
<evidence type="ECO:0000256" key="1">
    <source>
        <dbReference type="ARBA" id="ARBA00001698"/>
    </source>
</evidence>
<comment type="subcellular location">
    <subcellularLocation>
        <location evidence="2">Cell membrane</location>
        <topology evidence="2">Multi-pass membrane protein</topology>
    </subcellularLocation>
</comment>
<evidence type="ECO:0000256" key="2">
    <source>
        <dbReference type="ARBA" id="ARBA00004651"/>
    </source>
</evidence>
<evidence type="ECO:0000256" key="19">
    <source>
        <dbReference type="SAM" id="Phobius"/>
    </source>
</evidence>
<proteinExistence type="inferred from homology"/>
<dbReference type="EC" id="2.7.7.41" evidence="6 18"/>
<sequence length="274" mass="29170">MLIPRVLTALVLLPLLLAAIFLLPTPKLYLVFCLVGLAAAWEWTALMGLARLAPRLAYLLVMALALAAVWPLHGLAWGVPALCGLALVWWLYAFGLVRGFPANFAQGPWPPSRMAPLGLLLIPSTLLALSALHAQDQGAWRLMFMLFIVFAADIGAFLVGRNYGKRKLAPAVSPGKSVEGALGGLVLVALWALAAGPYVFRFESPVQLGLLVLIAVLTAALSVVGDLLESLFKRLRGLKDSGKLLPGHGGVLDRIDSILAAAPVFYLGLRLSGL</sequence>
<dbReference type="RefSeq" id="WP_123211456.1">
    <property type="nucleotide sequence ID" value="NZ_RJVO01000003.1"/>
</dbReference>
<feature type="transmembrane region" description="Helical" evidence="19">
    <location>
        <begin position="140"/>
        <end position="159"/>
    </location>
</feature>
<feature type="transmembrane region" description="Helical" evidence="19">
    <location>
        <begin position="79"/>
        <end position="97"/>
    </location>
</feature>
<evidence type="ECO:0000256" key="14">
    <source>
        <dbReference type="ARBA" id="ARBA00023098"/>
    </source>
</evidence>
<keyword evidence="8" id="KW-1003">Cell membrane</keyword>
<comment type="similarity">
    <text evidence="5 18">Belongs to the CDS family.</text>
</comment>
<dbReference type="Proteomes" id="UP000282106">
    <property type="component" value="Unassembled WGS sequence"/>
</dbReference>
<keyword evidence="17" id="KW-1208">Phospholipid metabolism</keyword>
<dbReference type="PANTHER" id="PTHR46382">
    <property type="entry name" value="PHOSPHATIDATE CYTIDYLYLTRANSFERASE"/>
    <property type="match status" value="1"/>
</dbReference>
<evidence type="ECO:0000256" key="7">
    <source>
        <dbReference type="ARBA" id="ARBA00019373"/>
    </source>
</evidence>
<keyword evidence="13 19" id="KW-1133">Transmembrane helix</keyword>
<dbReference type="Pfam" id="PF01148">
    <property type="entry name" value="CTP_transf_1"/>
    <property type="match status" value="1"/>
</dbReference>
<evidence type="ECO:0000256" key="12">
    <source>
        <dbReference type="ARBA" id="ARBA00022695"/>
    </source>
</evidence>
<evidence type="ECO:0000256" key="16">
    <source>
        <dbReference type="ARBA" id="ARBA00023209"/>
    </source>
</evidence>
<feature type="transmembrane region" description="Helical" evidence="19">
    <location>
        <begin position="180"/>
        <end position="200"/>
    </location>
</feature>
<reference evidence="20 21" key="1">
    <citation type="submission" date="2018-10" db="EMBL/GenBank/DDBJ databases">
        <authorList>
            <person name="Chen W.-M."/>
        </authorList>
    </citation>
    <scope>NUCLEOTIDE SEQUENCE [LARGE SCALE GENOMIC DNA]</scope>
    <source>
        <strain evidence="20 21">THS-13</strain>
    </source>
</reference>
<evidence type="ECO:0000256" key="13">
    <source>
        <dbReference type="ARBA" id="ARBA00022989"/>
    </source>
</evidence>
<comment type="pathway">
    <text evidence="3 18">Phospholipid metabolism; CDP-diacylglycerol biosynthesis; CDP-diacylglycerol from sn-glycerol 3-phosphate: step 3/3.</text>
</comment>
<dbReference type="GO" id="GO:0005886">
    <property type="term" value="C:plasma membrane"/>
    <property type="evidence" value="ECO:0007669"/>
    <property type="project" value="UniProtKB-SubCell"/>
</dbReference>
<evidence type="ECO:0000256" key="9">
    <source>
        <dbReference type="ARBA" id="ARBA00022516"/>
    </source>
</evidence>
<protein>
    <recommendedName>
        <fullName evidence="7 18">Phosphatidate cytidylyltransferase</fullName>
        <ecNumber evidence="6 18">2.7.7.41</ecNumber>
    </recommendedName>
</protein>
<evidence type="ECO:0000256" key="8">
    <source>
        <dbReference type="ARBA" id="ARBA00022475"/>
    </source>
</evidence>
<evidence type="ECO:0000256" key="3">
    <source>
        <dbReference type="ARBA" id="ARBA00005119"/>
    </source>
</evidence>
<evidence type="ECO:0000256" key="15">
    <source>
        <dbReference type="ARBA" id="ARBA00023136"/>
    </source>
</evidence>
<name>A0A3N0VE81_9GAMM</name>
<evidence type="ECO:0000256" key="6">
    <source>
        <dbReference type="ARBA" id="ARBA00012487"/>
    </source>
</evidence>
<dbReference type="PANTHER" id="PTHR46382:SF1">
    <property type="entry name" value="PHOSPHATIDATE CYTIDYLYLTRANSFERASE"/>
    <property type="match status" value="1"/>
</dbReference>
<dbReference type="PROSITE" id="PS01315">
    <property type="entry name" value="CDS"/>
    <property type="match status" value="1"/>
</dbReference>
<evidence type="ECO:0000256" key="18">
    <source>
        <dbReference type="RuleBase" id="RU003938"/>
    </source>
</evidence>
<dbReference type="InParanoid" id="A0A3N0VE81"/>
<dbReference type="GO" id="GO:0004605">
    <property type="term" value="F:phosphatidate cytidylyltransferase activity"/>
    <property type="evidence" value="ECO:0007669"/>
    <property type="project" value="UniProtKB-EC"/>
</dbReference>
<feature type="transmembrane region" description="Helical" evidence="19">
    <location>
        <begin position="28"/>
        <end position="49"/>
    </location>
</feature>
<keyword evidence="9" id="KW-0444">Lipid biosynthesis</keyword>
<feature type="transmembrane region" description="Helical" evidence="19">
    <location>
        <begin position="206"/>
        <end position="228"/>
    </location>
</feature>
<keyword evidence="21" id="KW-1185">Reference proteome</keyword>
<dbReference type="FunCoup" id="A0A3N0VE81">
    <property type="interactions" value="440"/>
</dbReference>
<comment type="catalytic activity">
    <reaction evidence="1 18">
        <text>a 1,2-diacyl-sn-glycero-3-phosphate + CTP + H(+) = a CDP-1,2-diacyl-sn-glycerol + diphosphate</text>
        <dbReference type="Rhea" id="RHEA:16229"/>
        <dbReference type="ChEBI" id="CHEBI:15378"/>
        <dbReference type="ChEBI" id="CHEBI:33019"/>
        <dbReference type="ChEBI" id="CHEBI:37563"/>
        <dbReference type="ChEBI" id="CHEBI:58332"/>
        <dbReference type="ChEBI" id="CHEBI:58608"/>
        <dbReference type="EC" id="2.7.7.41"/>
    </reaction>
</comment>
<accession>A0A3N0VE81</accession>
<evidence type="ECO:0000256" key="11">
    <source>
        <dbReference type="ARBA" id="ARBA00022692"/>
    </source>
</evidence>
<evidence type="ECO:0000313" key="20">
    <source>
        <dbReference type="EMBL" id="ROH91001.1"/>
    </source>
</evidence>
<evidence type="ECO:0000256" key="17">
    <source>
        <dbReference type="ARBA" id="ARBA00023264"/>
    </source>
</evidence>
<keyword evidence="11 18" id="KW-0812">Transmembrane</keyword>
<dbReference type="GO" id="GO:0016024">
    <property type="term" value="P:CDP-diacylglycerol biosynthetic process"/>
    <property type="evidence" value="ECO:0007669"/>
    <property type="project" value="UniProtKB-UniPathway"/>
</dbReference>
<evidence type="ECO:0000256" key="4">
    <source>
        <dbReference type="ARBA" id="ARBA00005189"/>
    </source>
</evidence>
<feature type="transmembrane region" description="Helical" evidence="19">
    <location>
        <begin position="117"/>
        <end position="134"/>
    </location>
</feature>
<evidence type="ECO:0000256" key="10">
    <source>
        <dbReference type="ARBA" id="ARBA00022679"/>
    </source>
</evidence>
<gene>
    <name evidence="20" type="ORF">ED208_08490</name>
</gene>
<dbReference type="InterPro" id="IPR000374">
    <property type="entry name" value="PC_trans"/>
</dbReference>
<keyword evidence="12 18" id="KW-0548">Nucleotidyltransferase</keyword>
<feature type="transmembrane region" description="Helical" evidence="19">
    <location>
        <begin position="56"/>
        <end position="73"/>
    </location>
</feature>
<keyword evidence="16" id="KW-0594">Phospholipid biosynthesis</keyword>
<comment type="caution">
    <text evidence="20">The sequence shown here is derived from an EMBL/GenBank/DDBJ whole genome shotgun (WGS) entry which is preliminary data.</text>
</comment>
<comment type="pathway">
    <text evidence="4">Lipid metabolism.</text>
</comment>
<dbReference type="AlphaFoldDB" id="A0A3N0VE81"/>
<keyword evidence="14" id="KW-0443">Lipid metabolism</keyword>
<organism evidence="20 21">
    <name type="scientific">Stagnimonas aquatica</name>
    <dbReference type="NCBI Taxonomy" id="2689987"/>
    <lineage>
        <taxon>Bacteria</taxon>
        <taxon>Pseudomonadati</taxon>
        <taxon>Pseudomonadota</taxon>
        <taxon>Gammaproteobacteria</taxon>
        <taxon>Nevskiales</taxon>
        <taxon>Nevskiaceae</taxon>
        <taxon>Stagnimonas</taxon>
    </lineage>
</organism>
<evidence type="ECO:0000256" key="5">
    <source>
        <dbReference type="ARBA" id="ARBA00010185"/>
    </source>
</evidence>
<keyword evidence="15 19" id="KW-0472">Membrane</keyword>
<dbReference type="UniPathway" id="UPA00557">
    <property type="reaction ID" value="UER00614"/>
</dbReference>
<evidence type="ECO:0000313" key="21">
    <source>
        <dbReference type="Proteomes" id="UP000282106"/>
    </source>
</evidence>